<dbReference type="Gene3D" id="6.10.250.3180">
    <property type="match status" value="1"/>
</dbReference>
<protein>
    <recommendedName>
        <fullName evidence="4">RNA polymerase II transcription factor SIII subunit A-domain-containing protein</fullName>
    </recommendedName>
</protein>
<evidence type="ECO:0000256" key="1">
    <source>
        <dbReference type="SAM" id="MobiDB-lite"/>
    </source>
</evidence>
<sequence length="387" mass="42257">MFDEPLEPGAPALEIPSLVKLCQRVAANNAMSIPCFGDLRVDLLRPILGLAEGEDLMRWEEDSPDLQEHTGAAWRIVFRKKFPLEYQRMEDENRIPESWGQVYLSLKEQDKRRFEEARNKLRSAREEEEDRKRGRMTKVTAKPLPLKRKFAQPGPPKTLLQKARTTASKQQQATFTRMLPPAFSSKSYAPIIKKPDILPGPSASTSSHVSVTTVMHPRPPSTPLASSSSSAPSSRSSSSSSVGPNARAPPARHSSSAETIVRISEPKPTLARGSNPRPTLPLPAPRPSSQAPPVKISAVDRLSKLPASSSPAPNNRCRPPSGPPAPYEAVPTPDKSPFMAKVSLSCPPPQPPVGPPPAKRIKRAKDPMACLFMPKTRAISQIRASGK</sequence>
<accession>A0A550CNP9</accession>
<comment type="caution">
    <text evidence="2">The sequence shown here is derived from an EMBL/GenBank/DDBJ whole genome shotgun (WGS) entry which is preliminary data.</text>
</comment>
<evidence type="ECO:0000313" key="2">
    <source>
        <dbReference type="EMBL" id="TRM66374.1"/>
    </source>
</evidence>
<feature type="compositionally biased region" description="Low complexity" evidence="1">
    <location>
        <begin position="202"/>
        <end position="214"/>
    </location>
</feature>
<dbReference type="Proteomes" id="UP000320762">
    <property type="component" value="Unassembled WGS sequence"/>
</dbReference>
<feature type="compositionally biased region" description="Low complexity" evidence="1">
    <location>
        <begin position="306"/>
        <end position="315"/>
    </location>
</feature>
<dbReference type="OrthoDB" id="21513at2759"/>
<dbReference type="InterPro" id="IPR010684">
    <property type="entry name" value="RNA_pol_II_trans_fac_SIII_A"/>
</dbReference>
<evidence type="ECO:0000313" key="3">
    <source>
        <dbReference type="Proteomes" id="UP000320762"/>
    </source>
</evidence>
<dbReference type="PANTHER" id="PTHR15141:SF76">
    <property type="entry name" value="TRANSCRIPTION ELONGATION FACTOR B POLYPEPTIDE 3"/>
    <property type="match status" value="1"/>
</dbReference>
<dbReference type="GO" id="GO:0070449">
    <property type="term" value="C:elongin complex"/>
    <property type="evidence" value="ECO:0007669"/>
    <property type="project" value="InterPro"/>
</dbReference>
<feature type="compositionally biased region" description="Pro residues" evidence="1">
    <location>
        <begin position="346"/>
        <end position="358"/>
    </location>
</feature>
<feature type="region of interest" description="Disordered" evidence="1">
    <location>
        <begin position="117"/>
        <end position="173"/>
    </location>
</feature>
<feature type="region of interest" description="Disordered" evidence="1">
    <location>
        <begin position="199"/>
        <end position="361"/>
    </location>
</feature>
<gene>
    <name evidence="2" type="ORF">BD626DRAFT_487602</name>
</gene>
<proteinExistence type="predicted"/>
<dbReference type="STRING" id="97359.A0A550CNP9"/>
<feature type="compositionally biased region" description="Low complexity" evidence="1">
    <location>
        <begin position="223"/>
        <end position="257"/>
    </location>
</feature>
<dbReference type="EMBL" id="VDMD01000004">
    <property type="protein sequence ID" value="TRM66374.1"/>
    <property type="molecule type" value="Genomic_DNA"/>
</dbReference>
<name>A0A550CNP9_9AGAR</name>
<dbReference type="Pfam" id="PF06881">
    <property type="entry name" value="Elongin_A"/>
    <property type="match status" value="1"/>
</dbReference>
<dbReference type="PANTHER" id="PTHR15141">
    <property type="entry name" value="TRANSCRIPTION ELONGATION FACTOR B POLYPEPTIDE 3"/>
    <property type="match status" value="1"/>
</dbReference>
<organism evidence="2 3">
    <name type="scientific">Schizophyllum amplum</name>
    <dbReference type="NCBI Taxonomy" id="97359"/>
    <lineage>
        <taxon>Eukaryota</taxon>
        <taxon>Fungi</taxon>
        <taxon>Dikarya</taxon>
        <taxon>Basidiomycota</taxon>
        <taxon>Agaricomycotina</taxon>
        <taxon>Agaricomycetes</taxon>
        <taxon>Agaricomycetidae</taxon>
        <taxon>Agaricales</taxon>
        <taxon>Schizophyllaceae</taxon>
        <taxon>Schizophyllum</taxon>
    </lineage>
</organism>
<keyword evidence="3" id="KW-1185">Reference proteome</keyword>
<reference evidence="2 3" key="1">
    <citation type="journal article" date="2019" name="New Phytol.">
        <title>Comparative genomics reveals unique wood-decay strategies and fruiting body development in the Schizophyllaceae.</title>
        <authorList>
            <person name="Almasi E."/>
            <person name="Sahu N."/>
            <person name="Krizsan K."/>
            <person name="Balint B."/>
            <person name="Kovacs G.M."/>
            <person name="Kiss B."/>
            <person name="Cseklye J."/>
            <person name="Drula E."/>
            <person name="Henrissat B."/>
            <person name="Nagy I."/>
            <person name="Chovatia M."/>
            <person name="Adam C."/>
            <person name="LaButti K."/>
            <person name="Lipzen A."/>
            <person name="Riley R."/>
            <person name="Grigoriev I.V."/>
            <person name="Nagy L.G."/>
        </authorList>
    </citation>
    <scope>NUCLEOTIDE SEQUENCE [LARGE SCALE GENOMIC DNA]</scope>
    <source>
        <strain evidence="2 3">NL-1724</strain>
    </source>
</reference>
<evidence type="ECO:0008006" key="4">
    <source>
        <dbReference type="Google" id="ProtNLM"/>
    </source>
</evidence>
<dbReference type="GO" id="GO:0006368">
    <property type="term" value="P:transcription elongation by RNA polymerase II"/>
    <property type="evidence" value="ECO:0007669"/>
    <property type="project" value="InterPro"/>
</dbReference>
<dbReference type="AlphaFoldDB" id="A0A550CNP9"/>
<dbReference type="InterPro" id="IPR051870">
    <property type="entry name" value="Elongin-A_domain"/>
</dbReference>
<feature type="compositionally biased region" description="Polar residues" evidence="1">
    <location>
        <begin position="163"/>
        <end position="173"/>
    </location>
</feature>